<evidence type="ECO:0000256" key="1">
    <source>
        <dbReference type="SAM" id="MobiDB-lite"/>
    </source>
</evidence>
<dbReference type="EMBL" id="AWGH01000003">
    <property type="protein sequence ID" value="ODO06512.1"/>
    <property type="molecule type" value="Genomic_DNA"/>
</dbReference>
<proteinExistence type="predicted"/>
<protein>
    <submittedName>
        <fullName evidence="2">Uncharacterized protein</fullName>
    </submittedName>
</protein>
<feature type="region of interest" description="Disordered" evidence="1">
    <location>
        <begin position="1"/>
        <end position="23"/>
    </location>
</feature>
<dbReference type="AlphaFoldDB" id="A0A1E3K2S9"/>
<name>A0A1E3K2S9_9TREE</name>
<gene>
    <name evidence="2" type="ORF">L198_01745</name>
</gene>
<evidence type="ECO:0000313" key="2">
    <source>
        <dbReference type="EMBL" id="ODO06512.1"/>
    </source>
</evidence>
<dbReference type="Proteomes" id="UP000094819">
    <property type="component" value="Unassembled WGS sequence"/>
</dbReference>
<evidence type="ECO:0000313" key="3">
    <source>
        <dbReference type="Proteomes" id="UP000094819"/>
    </source>
</evidence>
<feature type="region of interest" description="Disordered" evidence="1">
    <location>
        <begin position="169"/>
        <end position="245"/>
    </location>
</feature>
<sequence>MQTPSSSSTPATGANERNGVHKKQVFTVPQHAIIDQKLFDVLMDIKNDFDQGLIESIIPEIPEDKKGKQPMKDHRPLEKRALEDEKVAKIGVNAPSYWENRFQQLKRDWYTPIANVAGESGREFKDGKLQISEEEWEGLISTNKRYKRLKEQPFHHFDAMKYILKNHTTTGNLAGPIHRSRPPNRSTSPPSDSPSSHRQLSTSSRHSLPPMSFAQASARRHAPVISLEADNVSRKTKGVVERERN</sequence>
<dbReference type="OrthoDB" id="10489200at2759"/>
<feature type="compositionally biased region" description="Low complexity" evidence="1">
    <location>
        <begin position="183"/>
        <end position="198"/>
    </location>
</feature>
<dbReference type="GeneID" id="30190958"/>
<comment type="caution">
    <text evidence="2">The sequence shown here is derived from an EMBL/GenBank/DDBJ whole genome shotgun (WGS) entry which is preliminary data.</text>
</comment>
<dbReference type="RefSeq" id="XP_019034612.1">
    <property type="nucleotide sequence ID" value="XM_019173907.1"/>
</dbReference>
<feature type="compositionally biased region" description="Low complexity" evidence="1">
    <location>
        <begin position="1"/>
        <end position="10"/>
    </location>
</feature>
<keyword evidence="3" id="KW-1185">Reference proteome</keyword>
<reference evidence="2 3" key="1">
    <citation type="submission" date="2016-06" db="EMBL/GenBank/DDBJ databases">
        <title>Evolution of pathogenesis and genome organization in the Tremellales.</title>
        <authorList>
            <person name="Cuomo C."/>
            <person name="Litvintseva A."/>
            <person name="Heitman J."/>
            <person name="Chen Y."/>
            <person name="Sun S."/>
            <person name="Springer D."/>
            <person name="Dromer F."/>
            <person name="Young S."/>
            <person name="Zeng Q."/>
            <person name="Chapman S."/>
            <person name="Gujja S."/>
            <person name="Saif S."/>
            <person name="Birren B."/>
        </authorList>
    </citation>
    <scope>NUCLEOTIDE SEQUENCE [LARGE SCALE GENOMIC DNA]</scope>
    <source>
        <strain evidence="2 3">CBS 7118</strain>
    </source>
</reference>
<accession>A0A1E3K2S9</accession>
<organism evidence="2 3">
    <name type="scientific">Cryptococcus wingfieldii CBS 7118</name>
    <dbReference type="NCBI Taxonomy" id="1295528"/>
    <lineage>
        <taxon>Eukaryota</taxon>
        <taxon>Fungi</taxon>
        <taxon>Dikarya</taxon>
        <taxon>Basidiomycota</taxon>
        <taxon>Agaricomycotina</taxon>
        <taxon>Tremellomycetes</taxon>
        <taxon>Tremellales</taxon>
        <taxon>Cryptococcaceae</taxon>
        <taxon>Cryptococcus</taxon>
    </lineage>
</organism>